<name>A0A4V1IUB4_9FUNG</name>
<proteinExistence type="predicted"/>
<gene>
    <name evidence="2" type="ORF">CXG81DRAFT_27286</name>
</gene>
<feature type="region of interest" description="Disordered" evidence="1">
    <location>
        <begin position="191"/>
        <end position="237"/>
    </location>
</feature>
<accession>A0A4V1IUB4</accession>
<dbReference type="Proteomes" id="UP000274922">
    <property type="component" value="Unassembled WGS sequence"/>
</dbReference>
<dbReference type="EMBL" id="ML014243">
    <property type="protein sequence ID" value="RKO99968.1"/>
    <property type="molecule type" value="Genomic_DNA"/>
</dbReference>
<feature type="compositionally biased region" description="Low complexity" evidence="1">
    <location>
        <begin position="228"/>
        <end position="237"/>
    </location>
</feature>
<keyword evidence="3" id="KW-1185">Reference proteome</keyword>
<reference evidence="3" key="1">
    <citation type="journal article" date="2018" name="Nat. Microbiol.">
        <title>Leveraging single-cell genomics to expand the fungal tree of life.</title>
        <authorList>
            <person name="Ahrendt S.R."/>
            <person name="Quandt C.A."/>
            <person name="Ciobanu D."/>
            <person name="Clum A."/>
            <person name="Salamov A."/>
            <person name="Andreopoulos B."/>
            <person name="Cheng J.F."/>
            <person name="Woyke T."/>
            <person name="Pelin A."/>
            <person name="Henrissat B."/>
            <person name="Reynolds N.K."/>
            <person name="Benny G.L."/>
            <person name="Smith M.E."/>
            <person name="James T.Y."/>
            <person name="Grigoriev I.V."/>
        </authorList>
    </citation>
    <scope>NUCLEOTIDE SEQUENCE [LARGE SCALE GENOMIC DNA]</scope>
    <source>
        <strain evidence="3">ATCC 52028</strain>
    </source>
</reference>
<evidence type="ECO:0000313" key="3">
    <source>
        <dbReference type="Proteomes" id="UP000274922"/>
    </source>
</evidence>
<organism evidence="2 3">
    <name type="scientific">Caulochytrium protostelioides</name>
    <dbReference type="NCBI Taxonomy" id="1555241"/>
    <lineage>
        <taxon>Eukaryota</taxon>
        <taxon>Fungi</taxon>
        <taxon>Fungi incertae sedis</taxon>
        <taxon>Chytridiomycota</taxon>
        <taxon>Chytridiomycota incertae sedis</taxon>
        <taxon>Chytridiomycetes</taxon>
        <taxon>Caulochytriales</taxon>
        <taxon>Caulochytriaceae</taxon>
        <taxon>Caulochytrium</taxon>
    </lineage>
</organism>
<sequence>MNPLTWRHSQRERASITELVDAVFDRQDTLLDLSRRDLADIPDELLDLRNFVAIPIPSPDDVVEDAEADPSQALAFPAVPLGHPGAVAPMAQTATLRPAPSSASTRPELLQRLPSIDHEQGLALDLSSNAITHLPPAFFDLRLRTIWRDHYGFRRYRVLGKRRAEDRNTAAATLEPELGALRVIAADAPFEKEQQQQQQQRSQVQPGPATPATADLQSHLEAPPPIPTASAAPAIPL</sequence>
<protein>
    <submittedName>
        <fullName evidence="2">Uncharacterized protein</fullName>
    </submittedName>
</protein>
<feature type="compositionally biased region" description="Low complexity" evidence="1">
    <location>
        <begin position="195"/>
        <end position="205"/>
    </location>
</feature>
<dbReference type="AlphaFoldDB" id="A0A4V1IUB4"/>
<evidence type="ECO:0000313" key="2">
    <source>
        <dbReference type="EMBL" id="RKO99968.1"/>
    </source>
</evidence>
<evidence type="ECO:0000256" key="1">
    <source>
        <dbReference type="SAM" id="MobiDB-lite"/>
    </source>
</evidence>